<dbReference type="AlphaFoldDB" id="A0A1I1GYI7"/>
<dbReference type="Pfam" id="PF13538">
    <property type="entry name" value="UvrD_C_2"/>
    <property type="match status" value="1"/>
</dbReference>
<dbReference type="Pfam" id="PF13604">
    <property type="entry name" value="AAA_30"/>
    <property type="match status" value="1"/>
</dbReference>
<dbReference type="CDD" id="cd18809">
    <property type="entry name" value="SF1_C_RecD"/>
    <property type="match status" value="1"/>
</dbReference>
<reference evidence="2 3" key="1">
    <citation type="submission" date="2016-10" db="EMBL/GenBank/DDBJ databases">
        <authorList>
            <person name="de Groot N.N."/>
        </authorList>
    </citation>
    <scope>NUCLEOTIDE SEQUENCE [LARGE SCALE GENOMIC DNA]</scope>
    <source>
        <strain evidence="2 3">DSM 6793</strain>
    </source>
</reference>
<dbReference type="OrthoDB" id="9803432at2"/>
<dbReference type="SUPFAM" id="SSF52540">
    <property type="entry name" value="P-loop containing nucleoside triphosphate hydrolases"/>
    <property type="match status" value="1"/>
</dbReference>
<feature type="domain" description="UvrD-like helicase C-terminal" evidence="1">
    <location>
        <begin position="409"/>
        <end position="460"/>
    </location>
</feature>
<dbReference type="InterPro" id="IPR027785">
    <property type="entry name" value="UvrD-like_helicase_C"/>
</dbReference>
<accession>A0A1I1GYI7</accession>
<name>A0A1I1GYI7_9BACT</name>
<keyword evidence="3" id="KW-1185">Reference proteome</keyword>
<dbReference type="Proteomes" id="UP000199514">
    <property type="component" value="Unassembled WGS sequence"/>
</dbReference>
<evidence type="ECO:0000259" key="1">
    <source>
        <dbReference type="Pfam" id="PF13538"/>
    </source>
</evidence>
<dbReference type="Gene3D" id="2.30.30.940">
    <property type="match status" value="1"/>
</dbReference>
<evidence type="ECO:0000313" key="3">
    <source>
        <dbReference type="Proteomes" id="UP000199514"/>
    </source>
</evidence>
<proteinExistence type="predicted"/>
<protein>
    <submittedName>
        <fullName evidence="2">Exodeoxyribonuclease-5</fullName>
    </submittedName>
</protein>
<dbReference type="Gene3D" id="3.40.50.300">
    <property type="entry name" value="P-loop containing nucleotide triphosphate hydrolases"/>
    <property type="match status" value="3"/>
</dbReference>
<dbReference type="EMBL" id="FOLE01000003">
    <property type="protein sequence ID" value="SFC16734.1"/>
    <property type="molecule type" value="Genomic_DNA"/>
</dbReference>
<organism evidence="2 3">
    <name type="scientific">Flexibacter flexilis DSM 6793</name>
    <dbReference type="NCBI Taxonomy" id="927664"/>
    <lineage>
        <taxon>Bacteria</taxon>
        <taxon>Pseudomonadati</taxon>
        <taxon>Bacteroidota</taxon>
        <taxon>Cytophagia</taxon>
        <taxon>Cytophagales</taxon>
        <taxon>Flexibacteraceae</taxon>
        <taxon>Flexibacter</taxon>
    </lineage>
</organism>
<evidence type="ECO:0000313" key="2">
    <source>
        <dbReference type="EMBL" id="SFC16734.1"/>
    </source>
</evidence>
<sequence length="468" mass="54217">MQSPSQLLLQKFPFEPTEGQFRLFQYLDIFLLDKENEYQAFLLRGYAGTGKTTVLSRLVKIASRFNYRAHMMAPTGRAAKVMSSYSQRNAFTIHKTIYQQTADSYTGLLSFKRQKNYYKNTLFIVDEASMVQNEPDNMGNGLLRDLVAFVFEDSSNKLLIVGDSAQLPPVNQNISPALDANYLRDTFGLNLLEHELTEVVRQQQESGILRNATMLRQHINRRDFNIEFQTKGYRDIFKMSGDRLPDGLEYAYSKYGHENVAIICRSNKQAVQYNKFIRTSILGRESELDAGDLIMIVRNNYTWLDETAPAGFLANGDFAEVLRVRQIEEMHGFRFATLRLRLLDYPDQEPFEAKVLLDTLHSEQPNLSQADNRLLYESVCADYSDVENKRSRNEQIRIDPYLNALQVKFAYALTCHKSQGGQWKAVFVEQGYLNDDMINVEFLRWLYTAITRAESELFLMNFAERFFK</sequence>
<dbReference type="RefSeq" id="WP_091509938.1">
    <property type="nucleotide sequence ID" value="NZ_FOLE01000003.1"/>
</dbReference>
<gene>
    <name evidence="2" type="ORF">SAMN05421780_103139</name>
</gene>
<dbReference type="InterPro" id="IPR027417">
    <property type="entry name" value="P-loop_NTPase"/>
</dbReference>
<dbReference type="STRING" id="927664.SAMN05421780_103139"/>